<dbReference type="GO" id="GO:0005047">
    <property type="term" value="F:signal recognition particle binding"/>
    <property type="evidence" value="ECO:0007669"/>
    <property type="project" value="InterPro"/>
</dbReference>
<sequence length="618" mass="71019">MELSQGPEEEASKEFVRANFSIQIHSIIHKAQNSHGLISNDTSSDFTSYRSYLTNRISRLRHSKPVHKRTSQSGKKHAYRKKEYSIEDANQHENFILIPLAIAERAWAHAMEIKNINQMTMQSGGKKNYYVKRLKKAVKHVAELEYYVNEICDEKTMLETKCYASFIRGSFYCESKDWKNACRHFTMAFNLCHELSKIYKSKEHRKLDQSDYFLSRGNYTIQPLLRYCSYELQKDSSIPKQEVEDILNLEKEVTKTSFTHVNVEDTDTLTPSKSMTISFRGKKLILNDVSQNIQMAFSRAQNDKRALRGLAENTRESVKDAKLMALLNSYDDVIKMLEDVFGEFARMASGPEVLKQKDQYSNLLGYCKYDKLKMVIERNESMVNDLRKKDAGSVINVNEGGMKDTNQQDDETRLKKVEEIARVYDILLKDAKLASELTSAYGDDYLEDELVWETRASVLRFRAFRCYYIGRIYAMENVGKFQEALALFEQSSMLTKDAVEEITACDNMENKDAVIAELLDLHYDLTVFTCRTKASLYLVKNGSGLSSGLPLLRRLDDFDAGGKTCKLVASSPILEPIVAKPFFIDIAKRYVENIEVDDIDEYLNSTNQKKQGLFSFLG</sequence>
<dbReference type="Proteomes" id="UP001054902">
    <property type="component" value="Unassembled WGS sequence"/>
</dbReference>
<dbReference type="EMBL" id="BLLK01000022">
    <property type="protein sequence ID" value="GFH46008.1"/>
    <property type="molecule type" value="Genomic_DNA"/>
</dbReference>
<name>A0AAD3H0X0_9STRA</name>
<evidence type="ECO:0000256" key="1">
    <source>
        <dbReference type="ARBA" id="ARBA00004496"/>
    </source>
</evidence>
<reference evidence="11 12" key="1">
    <citation type="journal article" date="2021" name="Sci. Rep.">
        <title>The genome of the diatom Chaetoceros tenuissimus carries an ancient integrated fragment of an extant virus.</title>
        <authorList>
            <person name="Hongo Y."/>
            <person name="Kimura K."/>
            <person name="Takaki Y."/>
            <person name="Yoshida Y."/>
            <person name="Baba S."/>
            <person name="Kobayashi G."/>
            <person name="Nagasaki K."/>
            <person name="Hano T."/>
            <person name="Tomaru Y."/>
        </authorList>
    </citation>
    <scope>NUCLEOTIDE SEQUENCE [LARGE SCALE GENOMIC DNA]</scope>
    <source>
        <strain evidence="11 12">NIES-3715</strain>
    </source>
</reference>
<dbReference type="InterPro" id="IPR034652">
    <property type="entry name" value="SRP68-RBD"/>
</dbReference>
<comment type="function">
    <text evidence="10">Component of the signal recognition particle (SRP) complex, a ribonucleoprotein complex that mediates the cotranslational targeting of secretory and membrane proteins to the endoplasmic reticulum (ER). The SRP complex interacts with the signal sequence in nascent secretory and membrane proteins and directs them to the membrane of the ER.</text>
</comment>
<accession>A0AAD3H0X0</accession>
<protein>
    <recommendedName>
        <fullName evidence="9 10">Signal recognition particle subunit SRP68</fullName>
        <shortName evidence="10">SRP68</shortName>
    </recommendedName>
</protein>
<dbReference type="InterPro" id="IPR026258">
    <property type="entry name" value="SRP68"/>
</dbReference>
<evidence type="ECO:0000313" key="11">
    <source>
        <dbReference type="EMBL" id="GFH46008.1"/>
    </source>
</evidence>
<keyword evidence="12" id="KW-1185">Reference proteome</keyword>
<keyword evidence="8 10" id="KW-0687">Ribonucleoprotein</keyword>
<dbReference type="InterPro" id="IPR038253">
    <property type="entry name" value="SRP68_N_sf"/>
</dbReference>
<evidence type="ECO:0000256" key="3">
    <source>
        <dbReference type="ARBA" id="ARBA00009352"/>
    </source>
</evidence>
<dbReference type="AlphaFoldDB" id="A0AAD3H0X0"/>
<dbReference type="GO" id="GO:0005730">
    <property type="term" value="C:nucleolus"/>
    <property type="evidence" value="ECO:0007669"/>
    <property type="project" value="UniProtKB-SubCell"/>
</dbReference>
<dbReference type="GO" id="GO:0030942">
    <property type="term" value="F:endoplasmic reticulum signal peptide binding"/>
    <property type="evidence" value="ECO:0007669"/>
    <property type="project" value="InterPro"/>
</dbReference>
<keyword evidence="4 10" id="KW-0963">Cytoplasm</keyword>
<evidence type="ECO:0000256" key="10">
    <source>
        <dbReference type="PIRNR" id="PIRNR038995"/>
    </source>
</evidence>
<comment type="similarity">
    <text evidence="3 10">Belongs to the SRP68 family.</text>
</comment>
<dbReference type="PANTHER" id="PTHR12860:SF0">
    <property type="entry name" value="SIGNAL RECOGNITION PARTICLE SUBUNIT SRP68"/>
    <property type="match status" value="1"/>
</dbReference>
<dbReference type="GO" id="GO:0006614">
    <property type="term" value="P:SRP-dependent cotranslational protein targeting to membrane"/>
    <property type="evidence" value="ECO:0007669"/>
    <property type="project" value="InterPro"/>
</dbReference>
<gene>
    <name evidence="11" type="ORF">CTEN210_02482</name>
</gene>
<evidence type="ECO:0000256" key="9">
    <source>
        <dbReference type="ARBA" id="ARBA00029498"/>
    </source>
</evidence>
<dbReference type="PANTHER" id="PTHR12860">
    <property type="entry name" value="SIGNAL RECOGNITION PARTICLE 68 KDA PROTEIN"/>
    <property type="match status" value="1"/>
</dbReference>
<evidence type="ECO:0000313" key="12">
    <source>
        <dbReference type="Proteomes" id="UP001054902"/>
    </source>
</evidence>
<evidence type="ECO:0000256" key="8">
    <source>
        <dbReference type="ARBA" id="ARBA00023274"/>
    </source>
</evidence>
<evidence type="ECO:0000256" key="4">
    <source>
        <dbReference type="ARBA" id="ARBA00022490"/>
    </source>
</evidence>
<dbReference type="PIRSF" id="PIRSF038995">
    <property type="entry name" value="SRP68"/>
    <property type="match status" value="1"/>
</dbReference>
<keyword evidence="7" id="KW-0539">Nucleus</keyword>
<comment type="subcellular location">
    <subcellularLocation>
        <location evidence="1 10">Cytoplasm</location>
    </subcellularLocation>
    <subcellularLocation>
        <location evidence="2">Nucleus</location>
        <location evidence="2">Nucleolus</location>
    </subcellularLocation>
</comment>
<evidence type="ECO:0000256" key="6">
    <source>
        <dbReference type="ARBA" id="ARBA00023135"/>
    </source>
</evidence>
<dbReference type="GO" id="GO:0008312">
    <property type="term" value="F:7S RNA binding"/>
    <property type="evidence" value="ECO:0007669"/>
    <property type="project" value="InterPro"/>
</dbReference>
<keyword evidence="6 10" id="KW-0733">Signal recognition particle</keyword>
<dbReference type="Gene3D" id="1.10.3450.40">
    <property type="entry name" value="Signal recognition particle, SRP68 subunit, RNA-binding domain"/>
    <property type="match status" value="1"/>
</dbReference>
<proteinExistence type="inferred from homology"/>
<dbReference type="Pfam" id="PF16969">
    <property type="entry name" value="SRP68"/>
    <property type="match status" value="1"/>
</dbReference>
<dbReference type="CDD" id="cd15481">
    <property type="entry name" value="SRP68-RBD"/>
    <property type="match status" value="1"/>
</dbReference>
<keyword evidence="5 10" id="KW-0694">RNA-binding</keyword>
<comment type="caution">
    <text evidence="11">The sequence shown here is derived from an EMBL/GenBank/DDBJ whole genome shotgun (WGS) entry which is preliminary data.</text>
</comment>
<organism evidence="11 12">
    <name type="scientific">Chaetoceros tenuissimus</name>
    <dbReference type="NCBI Taxonomy" id="426638"/>
    <lineage>
        <taxon>Eukaryota</taxon>
        <taxon>Sar</taxon>
        <taxon>Stramenopiles</taxon>
        <taxon>Ochrophyta</taxon>
        <taxon>Bacillariophyta</taxon>
        <taxon>Coscinodiscophyceae</taxon>
        <taxon>Chaetocerotophycidae</taxon>
        <taxon>Chaetocerotales</taxon>
        <taxon>Chaetocerotaceae</taxon>
        <taxon>Chaetoceros</taxon>
    </lineage>
</organism>
<evidence type="ECO:0000256" key="5">
    <source>
        <dbReference type="ARBA" id="ARBA00022884"/>
    </source>
</evidence>
<evidence type="ECO:0000256" key="2">
    <source>
        <dbReference type="ARBA" id="ARBA00004604"/>
    </source>
</evidence>
<dbReference type="GO" id="GO:0005786">
    <property type="term" value="C:signal recognition particle, endoplasmic reticulum targeting"/>
    <property type="evidence" value="ECO:0007669"/>
    <property type="project" value="UniProtKB-KW"/>
</dbReference>
<evidence type="ECO:0000256" key="7">
    <source>
        <dbReference type="ARBA" id="ARBA00023242"/>
    </source>
</evidence>